<dbReference type="VEuPathDB" id="PiroplasmaDB:BEWA_039700"/>
<feature type="transmembrane region" description="Helical" evidence="1">
    <location>
        <begin position="316"/>
        <end position="336"/>
    </location>
</feature>
<dbReference type="Proteomes" id="UP000031512">
    <property type="component" value="Unassembled WGS sequence"/>
</dbReference>
<evidence type="ECO:0000313" key="2">
    <source>
        <dbReference type="EMBL" id="EKX73932.1"/>
    </source>
</evidence>
<evidence type="ECO:0000313" key="3">
    <source>
        <dbReference type="Proteomes" id="UP000031512"/>
    </source>
</evidence>
<protein>
    <submittedName>
        <fullName evidence="2">Uncharacterized protein</fullName>
    </submittedName>
</protein>
<keyword evidence="1" id="KW-1133">Transmembrane helix</keyword>
<gene>
    <name evidence="2" type="ORF">BEWA_039700</name>
</gene>
<name>L1LER5_THEEQ</name>
<evidence type="ECO:0000256" key="1">
    <source>
        <dbReference type="SAM" id="Phobius"/>
    </source>
</evidence>
<dbReference type="eggNOG" id="ENOG502SC5C">
    <property type="taxonomic scope" value="Eukaryota"/>
</dbReference>
<dbReference type="AlphaFoldDB" id="L1LER5"/>
<keyword evidence="1" id="KW-0472">Membrane</keyword>
<comment type="caution">
    <text evidence="2">The sequence shown here is derived from an EMBL/GenBank/DDBJ whole genome shotgun (WGS) entry which is preliminary data.</text>
</comment>
<dbReference type="KEGG" id="beq:BEWA_039700"/>
<reference evidence="2 3" key="1">
    <citation type="journal article" date="2012" name="BMC Genomics">
        <title>Comparative genomic analysis and phylogenetic position of Theileria equi.</title>
        <authorList>
            <person name="Kappmeyer L.S."/>
            <person name="Thiagarajan M."/>
            <person name="Herndon D.R."/>
            <person name="Ramsay J.D."/>
            <person name="Caler E."/>
            <person name="Djikeng A."/>
            <person name="Gillespie J.J."/>
            <person name="Lau A.O."/>
            <person name="Roalson E.H."/>
            <person name="Silva J.C."/>
            <person name="Silva M.G."/>
            <person name="Suarez C.E."/>
            <person name="Ueti M.W."/>
            <person name="Nene V.M."/>
            <person name="Mealey R.H."/>
            <person name="Knowles D.P."/>
            <person name="Brayton K.A."/>
        </authorList>
    </citation>
    <scope>NUCLEOTIDE SEQUENCE [LARGE SCALE GENOMIC DNA]</scope>
    <source>
        <strain evidence="2 3">WA</strain>
    </source>
</reference>
<sequence length="679" mass="77393">MFQVTEVQPLIVDVLDLLDEIPQSAMSKILEDTTSSQHFYKIATANIKRKIWAASAERLFEIIEPIISKSLFLLQLGILDRDTQEHPYTVEHLREYNILISQIVNIIGDPQGSSSRRIYQLIVHLLKLLFIKSTLGTRHDLYFKKQEHNDEAEVGGYSLDMAYAQVGLCSRHDSNADTFASTEHTESAKHDVTYNPCQGQYLLSTIRYSIATKYQEHYRVDNAQMLLIEPKFLLLQLIHATHNAADNKLPSELIKPLLTKIKDGKGIGVKDDADLFDISFVLSNPLLCDKIVAYFINCLLNMNMMFLAFKNDMNDWMSILSLGLSSSYIGVIMFILNAKESGKDGEYITFLNPYITVKKPVSLKKILSYIFPEKAGSSDVLPPFFHNFVSSLKGETVSDSELSAAFHKIRDVCIDDVQSFLENAETAFHSLLVLYLPKMDTLILNNYKSNFMKFLESVQSNIEDSQVKDKRFDSEFLLAPFYGKKYKSIEYINKLSSVLDKHLSTLERSSSKRLCSGIGNLNVSLLLMVMKRFSFLGVNIMGALCSTCNITAALLKMEIVELFNVVLNGKKIVSGEERSGSLYKLRNTFEKACARQFGILKVPMDYTFLKLLRTCLLKGNVTHELLKYVEGISNLGLPSSFLLLYYYKIYELDKHGKMVIDRLYRSVVFRVYSFIRVDW</sequence>
<keyword evidence="1" id="KW-0812">Transmembrane</keyword>
<dbReference type="GeneID" id="15807380"/>
<dbReference type="OrthoDB" id="364546at2759"/>
<dbReference type="EMBL" id="ACOU01000002">
    <property type="protein sequence ID" value="EKX73932.1"/>
    <property type="molecule type" value="Genomic_DNA"/>
</dbReference>
<keyword evidence="3" id="KW-1185">Reference proteome</keyword>
<organism evidence="2 3">
    <name type="scientific">Theileria equi strain WA</name>
    <dbReference type="NCBI Taxonomy" id="1537102"/>
    <lineage>
        <taxon>Eukaryota</taxon>
        <taxon>Sar</taxon>
        <taxon>Alveolata</taxon>
        <taxon>Apicomplexa</taxon>
        <taxon>Aconoidasida</taxon>
        <taxon>Piroplasmida</taxon>
        <taxon>Theileriidae</taxon>
        <taxon>Theileria</taxon>
    </lineage>
</organism>
<proteinExistence type="predicted"/>
<dbReference type="RefSeq" id="XP_004833384.1">
    <property type="nucleotide sequence ID" value="XM_004833327.1"/>
</dbReference>
<accession>L1LER5</accession>